<dbReference type="RefSeq" id="WP_128527073.1">
    <property type="nucleotide sequence ID" value="NZ_CP026119.1"/>
</dbReference>
<dbReference type="EMBL" id="CP026119">
    <property type="protein sequence ID" value="QAS54845.1"/>
    <property type="molecule type" value="Genomic_DNA"/>
</dbReference>
<organism evidence="1 2">
    <name type="scientific">Halobacillus litoralis</name>
    <dbReference type="NCBI Taxonomy" id="45668"/>
    <lineage>
        <taxon>Bacteria</taxon>
        <taxon>Bacillati</taxon>
        <taxon>Bacillota</taxon>
        <taxon>Bacilli</taxon>
        <taxon>Bacillales</taxon>
        <taxon>Bacillaceae</taxon>
        <taxon>Halobacillus</taxon>
    </lineage>
</organism>
<reference evidence="1 2" key="1">
    <citation type="submission" date="2018-01" db="EMBL/GenBank/DDBJ databases">
        <title>The whole genome sequencing and assembly of Halobacillus litoralis ERB031 strain.</title>
        <authorList>
            <person name="Lee S.-J."/>
            <person name="Park M.-K."/>
            <person name="Kim J.-Y."/>
            <person name="Lee Y.-J."/>
            <person name="Yi H."/>
            <person name="Bahn Y.-S."/>
            <person name="Kim J.F."/>
            <person name="Lee D.-W."/>
        </authorList>
    </citation>
    <scope>NUCLEOTIDE SEQUENCE [LARGE SCALE GENOMIC DNA]</scope>
    <source>
        <strain evidence="1 2">ERB 031</strain>
        <plasmid evidence="2">pldw-31</plasmid>
    </source>
</reference>
<dbReference type="Proteomes" id="UP000287756">
    <property type="component" value="Plasmid pLDW-31"/>
</dbReference>
<keyword evidence="1" id="KW-0614">Plasmid</keyword>
<accession>A0A410MJL0</accession>
<dbReference type="KEGG" id="hli:HLI_21580"/>
<proteinExistence type="predicted"/>
<protein>
    <submittedName>
        <fullName evidence="1">Uncharacterized protein</fullName>
    </submittedName>
</protein>
<dbReference type="AlphaFoldDB" id="A0A410MJL0"/>
<evidence type="ECO:0000313" key="1">
    <source>
        <dbReference type="EMBL" id="QAS54845.1"/>
    </source>
</evidence>
<geneLocation type="plasmid" evidence="2">
    <name>pldw-31</name>
</geneLocation>
<sequence>MRCVESVFEVQEGNYQERKGQAETILTQAMLNEIFPDEDEYTVMYEYAVDQIHSYVDQKDEEASAFVTFEQEVTDTKNKKENDSYVTIEFFLQKEGERCLINDFKQIQSEPL</sequence>
<gene>
    <name evidence="1" type="ORF">HLI_21580</name>
</gene>
<dbReference type="OrthoDB" id="9857667at2"/>
<evidence type="ECO:0000313" key="2">
    <source>
        <dbReference type="Proteomes" id="UP000287756"/>
    </source>
</evidence>
<name>A0A410MJL0_9BACI</name>